<name>A0A2S4MBF8_9BURK</name>
<protein>
    <submittedName>
        <fullName evidence="2">Uncharacterized protein (DUF302 family)</fullName>
    </submittedName>
</protein>
<organism evidence="2 3">
    <name type="scientific">Paraburkholderia eburnea</name>
    <dbReference type="NCBI Taxonomy" id="1189126"/>
    <lineage>
        <taxon>Bacteria</taxon>
        <taxon>Pseudomonadati</taxon>
        <taxon>Pseudomonadota</taxon>
        <taxon>Betaproteobacteria</taxon>
        <taxon>Burkholderiales</taxon>
        <taxon>Burkholderiaceae</taxon>
        <taxon>Paraburkholderia</taxon>
    </lineage>
</organism>
<feature type="domain" description="DUF302" evidence="1">
    <location>
        <begin position="44"/>
        <end position="104"/>
    </location>
</feature>
<reference evidence="2 3" key="1">
    <citation type="submission" date="2018-01" db="EMBL/GenBank/DDBJ databases">
        <title>Genomic Encyclopedia of Type Strains, Phase III (KMG-III): the genomes of soil and plant-associated and newly described type strains.</title>
        <authorList>
            <person name="Whitman W."/>
        </authorList>
    </citation>
    <scope>NUCLEOTIDE SEQUENCE [LARGE SCALE GENOMIC DNA]</scope>
    <source>
        <strain evidence="2 3">JCM 18070</strain>
    </source>
</reference>
<proteinExistence type="predicted"/>
<evidence type="ECO:0000313" key="3">
    <source>
        <dbReference type="Proteomes" id="UP000237381"/>
    </source>
</evidence>
<dbReference type="RefSeq" id="WP_103704474.1">
    <property type="nucleotide sequence ID" value="NZ_PQGA01000005.1"/>
</dbReference>
<dbReference type="InterPro" id="IPR035923">
    <property type="entry name" value="TT1751-like_sf"/>
</dbReference>
<sequence>MTTGHGQHPSSVVTLKSAHDFDATIARIKTVLDGAGAVVFADVDQREAAELAGLDLRRTRLILFGNPKAGTPIMAANPHSALELPLRLVVWEDDTGHTHVDYRDVAQTLGPLYAIAPELLVPLQRIAGMLQSTVQ</sequence>
<gene>
    <name evidence="2" type="ORF">B0G62_10540</name>
</gene>
<dbReference type="Pfam" id="PF03625">
    <property type="entry name" value="DUF302"/>
    <property type="match status" value="1"/>
</dbReference>
<accession>A0A2S4MBF8</accession>
<dbReference type="Proteomes" id="UP000237381">
    <property type="component" value="Unassembled WGS sequence"/>
</dbReference>
<dbReference type="SUPFAM" id="SSF103247">
    <property type="entry name" value="TT1751-like"/>
    <property type="match status" value="1"/>
</dbReference>
<evidence type="ECO:0000259" key="1">
    <source>
        <dbReference type="Pfam" id="PF03625"/>
    </source>
</evidence>
<dbReference type="OrthoDB" id="9799367at2"/>
<dbReference type="AlphaFoldDB" id="A0A2S4MBF8"/>
<keyword evidence="3" id="KW-1185">Reference proteome</keyword>
<evidence type="ECO:0000313" key="2">
    <source>
        <dbReference type="EMBL" id="POR52072.1"/>
    </source>
</evidence>
<dbReference type="PANTHER" id="PTHR38342">
    <property type="entry name" value="SLR5037 PROTEIN"/>
    <property type="match status" value="1"/>
</dbReference>
<dbReference type="InterPro" id="IPR005180">
    <property type="entry name" value="DUF302"/>
</dbReference>
<comment type="caution">
    <text evidence="2">The sequence shown here is derived from an EMBL/GenBank/DDBJ whole genome shotgun (WGS) entry which is preliminary data.</text>
</comment>
<dbReference type="Gene3D" id="3.30.310.70">
    <property type="entry name" value="TT1751-like domain"/>
    <property type="match status" value="1"/>
</dbReference>
<dbReference type="PANTHER" id="PTHR38342:SF2">
    <property type="entry name" value="INNER MEMBRANE OR EXPORTED"/>
    <property type="match status" value="1"/>
</dbReference>
<dbReference type="EMBL" id="PQGA01000005">
    <property type="protein sequence ID" value="POR52072.1"/>
    <property type="molecule type" value="Genomic_DNA"/>
</dbReference>
<dbReference type="CDD" id="cd14797">
    <property type="entry name" value="DUF302"/>
    <property type="match status" value="1"/>
</dbReference>